<keyword evidence="7" id="KW-1185">Reference proteome</keyword>
<dbReference type="CDD" id="cd06170">
    <property type="entry name" value="LuxR_C_like"/>
    <property type="match status" value="1"/>
</dbReference>
<dbReference type="Pfam" id="PF00196">
    <property type="entry name" value="GerE"/>
    <property type="match status" value="1"/>
</dbReference>
<dbReference type="RefSeq" id="WP_282333600.1">
    <property type="nucleotide sequence ID" value="NZ_JASBRG010000003.1"/>
</dbReference>
<dbReference type="InterPro" id="IPR016032">
    <property type="entry name" value="Sig_transdc_resp-reg_C-effctor"/>
</dbReference>
<dbReference type="Pfam" id="PF08447">
    <property type="entry name" value="PAS_3"/>
    <property type="match status" value="1"/>
</dbReference>
<dbReference type="InterPro" id="IPR035965">
    <property type="entry name" value="PAS-like_dom_sf"/>
</dbReference>
<dbReference type="Gene3D" id="3.30.450.20">
    <property type="entry name" value="PAS domain"/>
    <property type="match status" value="1"/>
</dbReference>
<feature type="domain" description="HTH luxR-type" evidence="4">
    <location>
        <begin position="171"/>
        <end position="236"/>
    </location>
</feature>
<organism evidence="6 7">
    <name type="scientific">Pinibacter soli</name>
    <dbReference type="NCBI Taxonomy" id="3044211"/>
    <lineage>
        <taxon>Bacteria</taxon>
        <taxon>Pseudomonadati</taxon>
        <taxon>Bacteroidota</taxon>
        <taxon>Chitinophagia</taxon>
        <taxon>Chitinophagales</taxon>
        <taxon>Chitinophagaceae</taxon>
        <taxon>Pinibacter</taxon>
    </lineage>
</organism>
<dbReference type="Gene3D" id="1.10.10.10">
    <property type="entry name" value="Winged helix-like DNA-binding domain superfamily/Winged helix DNA-binding domain"/>
    <property type="match status" value="1"/>
</dbReference>
<dbReference type="PRINTS" id="PR00038">
    <property type="entry name" value="HTHLUXR"/>
</dbReference>
<dbReference type="PANTHER" id="PTHR44688">
    <property type="entry name" value="DNA-BINDING TRANSCRIPTIONAL ACTIVATOR DEVR_DOSR"/>
    <property type="match status" value="1"/>
</dbReference>
<feature type="domain" description="PAS" evidence="5">
    <location>
        <begin position="25"/>
        <end position="100"/>
    </location>
</feature>
<evidence type="ECO:0000313" key="6">
    <source>
        <dbReference type="EMBL" id="MDI3319484.1"/>
    </source>
</evidence>
<dbReference type="Proteomes" id="UP001226434">
    <property type="component" value="Unassembled WGS sequence"/>
</dbReference>
<dbReference type="SUPFAM" id="SSF46894">
    <property type="entry name" value="C-terminal effector domain of the bipartite response regulators"/>
    <property type="match status" value="1"/>
</dbReference>
<evidence type="ECO:0000256" key="1">
    <source>
        <dbReference type="ARBA" id="ARBA00023015"/>
    </source>
</evidence>
<evidence type="ECO:0000256" key="2">
    <source>
        <dbReference type="ARBA" id="ARBA00023125"/>
    </source>
</evidence>
<evidence type="ECO:0000313" key="7">
    <source>
        <dbReference type="Proteomes" id="UP001226434"/>
    </source>
</evidence>
<sequence>MIRQPDEATNIERHLNPSQGSFSEKLDRLKMMVDFLPTVVIVHDMTNGASVVYMSKSGQAILGFSLEELQKLGVEYHDRFFNPDDIVQYYDKVLNLMTNGDDDLIISYFQQVRPSPEVEWKWYLTSSRIFHRMEDGKVSHLISTAIPIDKEHHITAKVDRLLAENNFLRRNHDVFASLSKREKEILALMGSGHSAIEIAEKLHIAESTANTHRRNIRSKLNAQSNYDILYFAQAFNLL</sequence>
<name>A0ABT6RC41_9BACT</name>
<dbReference type="InterPro" id="IPR013655">
    <property type="entry name" value="PAS_fold_3"/>
</dbReference>
<dbReference type="InterPro" id="IPR036388">
    <property type="entry name" value="WH-like_DNA-bd_sf"/>
</dbReference>
<evidence type="ECO:0000259" key="4">
    <source>
        <dbReference type="PROSITE" id="PS50043"/>
    </source>
</evidence>
<keyword evidence="2" id="KW-0238">DNA-binding</keyword>
<dbReference type="PROSITE" id="PS50043">
    <property type="entry name" value="HTH_LUXR_2"/>
    <property type="match status" value="1"/>
</dbReference>
<dbReference type="PROSITE" id="PS50112">
    <property type="entry name" value="PAS"/>
    <property type="match status" value="1"/>
</dbReference>
<protein>
    <submittedName>
        <fullName evidence="6">LuxR C-terminal-related transcriptional regulator</fullName>
    </submittedName>
</protein>
<proteinExistence type="predicted"/>
<comment type="caution">
    <text evidence="6">The sequence shown here is derived from an EMBL/GenBank/DDBJ whole genome shotgun (WGS) entry which is preliminary data.</text>
</comment>
<accession>A0ABT6RC41</accession>
<dbReference type="PANTHER" id="PTHR44688:SF16">
    <property type="entry name" value="DNA-BINDING TRANSCRIPTIONAL ACTIVATOR DEVR_DOSR"/>
    <property type="match status" value="1"/>
</dbReference>
<dbReference type="InterPro" id="IPR000792">
    <property type="entry name" value="Tscrpt_reg_LuxR_C"/>
</dbReference>
<dbReference type="SMART" id="SM00421">
    <property type="entry name" value="HTH_LUXR"/>
    <property type="match status" value="1"/>
</dbReference>
<dbReference type="EMBL" id="JASBRG010000003">
    <property type="protein sequence ID" value="MDI3319484.1"/>
    <property type="molecule type" value="Genomic_DNA"/>
</dbReference>
<keyword evidence="1" id="KW-0805">Transcription regulation</keyword>
<reference evidence="6 7" key="1">
    <citation type="submission" date="2023-05" db="EMBL/GenBank/DDBJ databases">
        <title>Genome sequence of Pinibacter sp. MAH-24.</title>
        <authorList>
            <person name="Huq M.A."/>
        </authorList>
    </citation>
    <scope>NUCLEOTIDE SEQUENCE [LARGE SCALE GENOMIC DNA]</scope>
    <source>
        <strain evidence="6 7">MAH-24</strain>
    </source>
</reference>
<evidence type="ECO:0000259" key="5">
    <source>
        <dbReference type="PROSITE" id="PS50112"/>
    </source>
</evidence>
<evidence type="ECO:0000256" key="3">
    <source>
        <dbReference type="ARBA" id="ARBA00023163"/>
    </source>
</evidence>
<dbReference type="InterPro" id="IPR000014">
    <property type="entry name" value="PAS"/>
</dbReference>
<keyword evidence="3" id="KW-0804">Transcription</keyword>
<dbReference type="SUPFAM" id="SSF55785">
    <property type="entry name" value="PYP-like sensor domain (PAS domain)"/>
    <property type="match status" value="1"/>
</dbReference>
<gene>
    <name evidence="6" type="ORF">QJ048_06850</name>
</gene>